<dbReference type="InterPro" id="IPR011527">
    <property type="entry name" value="ABC1_TM_dom"/>
</dbReference>
<organism evidence="14 15">
    <name type="scientific">Tistrella bauzanensis</name>
    <dbReference type="NCBI Taxonomy" id="657419"/>
    <lineage>
        <taxon>Bacteria</taxon>
        <taxon>Pseudomonadati</taxon>
        <taxon>Pseudomonadota</taxon>
        <taxon>Alphaproteobacteria</taxon>
        <taxon>Geminicoccales</taxon>
        <taxon>Geminicoccaceae</taxon>
        <taxon>Tistrella</taxon>
    </lineage>
</organism>
<dbReference type="PROSITE" id="PS50929">
    <property type="entry name" value="ABC_TM1F"/>
    <property type="match status" value="1"/>
</dbReference>
<protein>
    <submittedName>
        <fullName evidence="14">NHLP family bacteriocin export ABC transporter peptidase/permease/ATPase</fullName>
    </submittedName>
</protein>
<dbReference type="Proteomes" id="UP000603352">
    <property type="component" value="Unassembled WGS sequence"/>
</dbReference>
<dbReference type="InterPro" id="IPR003593">
    <property type="entry name" value="AAA+_ATPase"/>
</dbReference>
<dbReference type="RefSeq" id="WP_229707763.1">
    <property type="nucleotide sequence ID" value="NZ_BMDZ01000003.1"/>
</dbReference>
<feature type="domain" description="ABC transporter" evidence="11">
    <location>
        <begin position="515"/>
        <end position="748"/>
    </location>
</feature>
<keyword evidence="4" id="KW-0067">ATP-binding</keyword>
<dbReference type="InterPro" id="IPR022514">
    <property type="entry name" value="NHPM_micro_ABC1"/>
</dbReference>
<evidence type="ECO:0000256" key="8">
    <source>
        <dbReference type="ARBA" id="ARBA00043264"/>
    </source>
</evidence>
<evidence type="ECO:0000313" key="15">
    <source>
        <dbReference type="Proteomes" id="UP000603352"/>
    </source>
</evidence>
<keyword evidence="6 10" id="KW-1133">Transmembrane helix</keyword>
<dbReference type="PROSITE" id="PS00211">
    <property type="entry name" value="ABC_TRANSPORTER_1"/>
    <property type="match status" value="1"/>
</dbReference>
<dbReference type="NCBIfam" id="TIGR03796">
    <property type="entry name" value="NHLM_micro_ABC1"/>
    <property type="match status" value="1"/>
</dbReference>
<dbReference type="CDD" id="cd18569">
    <property type="entry name" value="ABC_6TM_NHLM_bacteriocin"/>
    <property type="match status" value="1"/>
</dbReference>
<dbReference type="SUPFAM" id="SSF90123">
    <property type="entry name" value="ABC transporter transmembrane region"/>
    <property type="match status" value="1"/>
</dbReference>
<evidence type="ECO:0000256" key="9">
    <source>
        <dbReference type="SAM" id="MobiDB-lite"/>
    </source>
</evidence>
<evidence type="ECO:0000256" key="1">
    <source>
        <dbReference type="ARBA" id="ARBA00004651"/>
    </source>
</evidence>
<evidence type="ECO:0000256" key="2">
    <source>
        <dbReference type="ARBA" id="ARBA00022692"/>
    </source>
</evidence>
<evidence type="ECO:0000256" key="5">
    <source>
        <dbReference type="ARBA" id="ARBA00022927"/>
    </source>
</evidence>
<dbReference type="InterPro" id="IPR005074">
    <property type="entry name" value="Peptidase_C39"/>
</dbReference>
<evidence type="ECO:0000259" key="12">
    <source>
        <dbReference type="PROSITE" id="PS50929"/>
    </source>
</evidence>
<keyword evidence="2 10" id="KW-0812">Transmembrane</keyword>
<dbReference type="Gene3D" id="1.20.1560.10">
    <property type="entry name" value="ABC transporter type 1, transmembrane domain"/>
    <property type="match status" value="1"/>
</dbReference>
<feature type="transmembrane region" description="Helical" evidence="10">
    <location>
        <begin position="228"/>
        <end position="247"/>
    </location>
</feature>
<keyword evidence="5" id="KW-0653">Protein transport</keyword>
<evidence type="ECO:0000256" key="4">
    <source>
        <dbReference type="ARBA" id="ARBA00022840"/>
    </source>
</evidence>
<evidence type="ECO:0000259" key="11">
    <source>
        <dbReference type="PROSITE" id="PS50893"/>
    </source>
</evidence>
<feature type="transmembrane region" description="Helical" evidence="10">
    <location>
        <begin position="409"/>
        <end position="432"/>
    </location>
</feature>
<dbReference type="Gene3D" id="3.90.70.10">
    <property type="entry name" value="Cysteine proteinases"/>
    <property type="match status" value="1"/>
</dbReference>
<accession>A0ABQ1I8E8</accession>
<proteinExistence type="predicted"/>
<evidence type="ECO:0000256" key="3">
    <source>
        <dbReference type="ARBA" id="ARBA00022741"/>
    </source>
</evidence>
<dbReference type="InterPro" id="IPR003439">
    <property type="entry name" value="ABC_transporter-like_ATP-bd"/>
</dbReference>
<keyword evidence="7 10" id="KW-0472">Membrane</keyword>
<feature type="region of interest" description="Disordered" evidence="9">
    <location>
        <begin position="1"/>
        <end position="26"/>
    </location>
</feature>
<evidence type="ECO:0000313" key="14">
    <source>
        <dbReference type="EMBL" id="GGB26983.1"/>
    </source>
</evidence>
<name>A0ABQ1I8E8_9PROT</name>
<dbReference type="PANTHER" id="PTHR24221">
    <property type="entry name" value="ATP-BINDING CASSETTE SUB-FAMILY B"/>
    <property type="match status" value="1"/>
</dbReference>
<dbReference type="SUPFAM" id="SSF52540">
    <property type="entry name" value="P-loop containing nucleoside triphosphate hydrolases"/>
    <property type="match status" value="1"/>
</dbReference>
<dbReference type="EMBL" id="BMDZ01000003">
    <property type="protein sequence ID" value="GGB26983.1"/>
    <property type="molecule type" value="Genomic_DNA"/>
</dbReference>
<feature type="transmembrane region" description="Helical" evidence="10">
    <location>
        <begin position="327"/>
        <end position="345"/>
    </location>
</feature>
<evidence type="ECO:0000256" key="6">
    <source>
        <dbReference type="ARBA" id="ARBA00022989"/>
    </source>
</evidence>
<dbReference type="InterPro" id="IPR036640">
    <property type="entry name" value="ABC1_TM_sf"/>
</dbReference>
<feature type="domain" description="ABC transmembrane type-1" evidence="12">
    <location>
        <begin position="190"/>
        <end position="470"/>
    </location>
</feature>
<dbReference type="PROSITE" id="PS50893">
    <property type="entry name" value="ABC_TRANSPORTER_2"/>
    <property type="match status" value="1"/>
</dbReference>
<dbReference type="InterPro" id="IPR017871">
    <property type="entry name" value="ABC_transporter-like_CS"/>
</dbReference>
<dbReference type="Pfam" id="PF00005">
    <property type="entry name" value="ABC_tran"/>
    <property type="match status" value="1"/>
</dbReference>
<dbReference type="SMART" id="SM00382">
    <property type="entry name" value="AAA"/>
    <property type="match status" value="1"/>
</dbReference>
<dbReference type="InterPro" id="IPR027417">
    <property type="entry name" value="P-loop_NTPase"/>
</dbReference>
<dbReference type="PANTHER" id="PTHR24221:SF654">
    <property type="entry name" value="ATP-BINDING CASSETTE SUB-FAMILY B MEMBER 6"/>
    <property type="match status" value="1"/>
</dbReference>
<dbReference type="Pfam" id="PF03412">
    <property type="entry name" value="Peptidase_C39"/>
    <property type="match status" value="1"/>
</dbReference>
<dbReference type="Gene3D" id="3.40.50.300">
    <property type="entry name" value="P-loop containing nucleotide triphosphate hydrolases"/>
    <property type="match status" value="1"/>
</dbReference>
<keyword evidence="8" id="KW-0080">Bacteriocin transport</keyword>
<keyword evidence="5" id="KW-0813">Transport</keyword>
<gene>
    <name evidence="14" type="ORF">GCM10011505_05390</name>
</gene>
<evidence type="ECO:0000259" key="13">
    <source>
        <dbReference type="PROSITE" id="PS50990"/>
    </source>
</evidence>
<dbReference type="Pfam" id="PF00664">
    <property type="entry name" value="ABC_membrane"/>
    <property type="match status" value="1"/>
</dbReference>
<keyword evidence="3" id="KW-0547">Nucleotide-binding</keyword>
<keyword evidence="15" id="KW-1185">Reference proteome</keyword>
<comment type="subcellular location">
    <subcellularLocation>
        <location evidence="1">Cell membrane</location>
        <topology evidence="1">Multi-pass membrane protein</topology>
    </subcellularLocation>
</comment>
<feature type="transmembrane region" description="Helical" evidence="10">
    <location>
        <begin position="303"/>
        <end position="321"/>
    </location>
</feature>
<comment type="caution">
    <text evidence="14">The sequence shown here is derived from an EMBL/GenBank/DDBJ whole genome shotgun (WGS) entry which is preliminary data.</text>
</comment>
<evidence type="ECO:0000256" key="10">
    <source>
        <dbReference type="SAM" id="Phobius"/>
    </source>
</evidence>
<sequence length="755" mass="81687">MTTTAGPGPAAQPVTDPLIRPNAPKGGRRFRVPTVLQMEATECGAAALAMVMAHHGLWLPLEVLRGECGVSRDGSKAANLLRAARRYGFEAKGFRREPETVTTLPFPMIIFWNFNHFVVLEGIDPKADRVWINDPAMGPRRMTIEEFDLGFTGVCLVFKPTPAFKRAGRPPGLWAAFSERLRGSGPALTLVLLITLMLVLPGLALPVFSKLFVDGVLIGHEQDWLKPLLIGMGITALVRAALTWAQMRYLARLELKLAIAGSAKLLWHVLRLPAAFFSQRYHGDVAMRVDAGDRIAQILSGQLAVNAVGLITMGFYGLVMLSYSPLLGAVGIGLAATNAVVLKLAQRAREDGGRRLAREQGALAATSMSGIQMVETLKASGGESDFFARWAGVHARYLNALQQVGRITAWVNAVPAFMAALSAAVVLGIGGLEVMSGAITVGGLVAFQTLMASFSAPVAGLMQFGGELHGVKGQVARIDDVLRYDVDPSLASTDSVLAIDRPDGRPLPRRLRGEVRIENLTFGYNRSEAPLLNDISLTIRPGQRVALVGGSGSGKSTVARIVCGLYRPWSGRVLFDGVPAEALPHAYFAGSIASVDQDIFLFEGSVRENVTMWDDTIDEAAVTRALRDAALLDLIEARPGRYDSPVAENGVNFSGGQRQRLEIARALVNDPAVLILDEATSALDTQIEKQIDEHLRHRGCTCLIVAHRLSTIRDCDEIIVLERGRIVQRGRHEDMIRDDGPYARLIRSEQTAVDA</sequence>
<dbReference type="InterPro" id="IPR039421">
    <property type="entry name" value="Type_1_exporter"/>
</dbReference>
<feature type="domain" description="Peptidase C39" evidence="13">
    <location>
        <begin position="37"/>
        <end position="158"/>
    </location>
</feature>
<reference evidence="15" key="1">
    <citation type="journal article" date="2019" name="Int. J. Syst. Evol. Microbiol.">
        <title>The Global Catalogue of Microorganisms (GCM) 10K type strain sequencing project: providing services to taxonomists for standard genome sequencing and annotation.</title>
        <authorList>
            <consortium name="The Broad Institute Genomics Platform"/>
            <consortium name="The Broad Institute Genome Sequencing Center for Infectious Disease"/>
            <person name="Wu L."/>
            <person name="Ma J."/>
        </authorList>
    </citation>
    <scope>NUCLEOTIDE SEQUENCE [LARGE SCALE GENOMIC DNA]</scope>
    <source>
        <strain evidence="15">CGMCC 1.10188</strain>
    </source>
</reference>
<evidence type="ECO:0000256" key="7">
    <source>
        <dbReference type="ARBA" id="ARBA00023136"/>
    </source>
</evidence>
<dbReference type="PROSITE" id="PS50990">
    <property type="entry name" value="PEPTIDASE_C39"/>
    <property type="match status" value="1"/>
</dbReference>
<feature type="transmembrane region" description="Helical" evidence="10">
    <location>
        <begin position="187"/>
        <end position="208"/>
    </location>
</feature>